<protein>
    <submittedName>
        <fullName evidence="6">Uncharacterized protein</fullName>
    </submittedName>
</protein>
<evidence type="ECO:0000259" key="4">
    <source>
        <dbReference type="Pfam" id="PF06429"/>
    </source>
</evidence>
<evidence type="ECO:0000313" key="7">
    <source>
        <dbReference type="Proteomes" id="UP000005384"/>
    </source>
</evidence>
<feature type="domain" description="Flagellar basal-body/hook protein C-terminal" evidence="4">
    <location>
        <begin position="215"/>
        <end position="257"/>
    </location>
</feature>
<dbReference type="Pfam" id="PF22692">
    <property type="entry name" value="LlgE_F_G_D1"/>
    <property type="match status" value="1"/>
</dbReference>
<dbReference type="OrthoDB" id="9804559at2"/>
<dbReference type="RefSeq" id="WP_006782658.1">
    <property type="nucleotide sequence ID" value="NZ_CP040506.1"/>
</dbReference>
<accession>G5IME2</accession>
<dbReference type="InterPro" id="IPR020013">
    <property type="entry name" value="Flagellar_FlgE/F/G"/>
</dbReference>
<dbReference type="HOGENOM" id="CLU_013687_0_2_9"/>
<dbReference type="Pfam" id="PF06429">
    <property type="entry name" value="Flg_bbr_C"/>
    <property type="match status" value="1"/>
</dbReference>
<keyword evidence="7" id="KW-1185">Reference proteome</keyword>
<gene>
    <name evidence="6" type="ORF">HMPREF9473_04670</name>
</gene>
<organism evidence="6 7">
    <name type="scientific">Hungatella hathewayi WAL-18680</name>
    <dbReference type="NCBI Taxonomy" id="742737"/>
    <lineage>
        <taxon>Bacteria</taxon>
        <taxon>Bacillati</taxon>
        <taxon>Bacillota</taxon>
        <taxon>Clostridia</taxon>
        <taxon>Lachnospirales</taxon>
        <taxon>Lachnospiraceae</taxon>
        <taxon>Hungatella</taxon>
    </lineage>
</organism>
<dbReference type="EMBL" id="ADLN01000120">
    <property type="protein sequence ID" value="EHI57561.1"/>
    <property type="molecule type" value="Genomic_DNA"/>
</dbReference>
<dbReference type="InterPro" id="IPR001444">
    <property type="entry name" value="Flag_bb_rod_N"/>
</dbReference>
<comment type="subcellular location">
    <subcellularLocation>
        <location evidence="2">Bacterial flagellum basal body</location>
    </subcellularLocation>
</comment>
<dbReference type="SUPFAM" id="SSF117143">
    <property type="entry name" value="Flagellar hook protein flgE"/>
    <property type="match status" value="1"/>
</dbReference>
<dbReference type="NCBIfam" id="TIGR03506">
    <property type="entry name" value="FlgEFG_subfam"/>
    <property type="match status" value="1"/>
</dbReference>
<feature type="domain" description="Flagellar basal body rod protein N-terminal" evidence="3">
    <location>
        <begin position="6"/>
        <end position="35"/>
    </location>
</feature>
<dbReference type="GO" id="GO:0071978">
    <property type="term" value="P:bacterial-type flagellum-dependent swarming motility"/>
    <property type="evidence" value="ECO:0007669"/>
    <property type="project" value="TreeGrafter"/>
</dbReference>
<name>G5IME2_9FIRM</name>
<sequence length="258" mass="28488">MNISYYTGVSAMRAFQDELGVTANNIANVNTTGYKPQKSSFGDLLYTQMDTRSADLLVGHGVRNTGVESTFVQGSFEQTGRELDFAISGKAYFAVEVNEEDEEPAYTRDGSFMISATDDGNYLVTRDGYYVLGPEGERIELEYKTAKDENGKEKETAELDLSNLKEQIGLYSCENPDGLIPVGDNLFRSGETSGEWVSQADMDDSAVTSKILSKTLERSMTMVSTEMINLIEAQRAFQLSSRVVSAADEMENIINTLR</sequence>
<dbReference type="Proteomes" id="UP000005384">
    <property type="component" value="Unassembled WGS sequence"/>
</dbReference>
<evidence type="ECO:0000313" key="6">
    <source>
        <dbReference type="EMBL" id="EHI57561.1"/>
    </source>
</evidence>
<dbReference type="GO" id="GO:0009425">
    <property type="term" value="C:bacterial-type flagellum basal body"/>
    <property type="evidence" value="ECO:0007669"/>
    <property type="project" value="UniProtKB-SubCell"/>
</dbReference>
<evidence type="ECO:0000259" key="3">
    <source>
        <dbReference type="Pfam" id="PF00460"/>
    </source>
</evidence>
<evidence type="ECO:0000256" key="2">
    <source>
        <dbReference type="RuleBase" id="RU362116"/>
    </source>
</evidence>
<dbReference type="AlphaFoldDB" id="G5IME2"/>
<feature type="domain" description="Flagellar hook protein FlgE/F/G-like D1" evidence="5">
    <location>
        <begin position="86"/>
        <end position="139"/>
    </location>
</feature>
<reference evidence="6 7" key="1">
    <citation type="submission" date="2011-08" db="EMBL/GenBank/DDBJ databases">
        <title>The Genome Sequence of Clostridium hathewayi WAL-18680.</title>
        <authorList>
            <consortium name="The Broad Institute Genome Sequencing Platform"/>
            <person name="Earl A."/>
            <person name="Ward D."/>
            <person name="Feldgarden M."/>
            <person name="Gevers D."/>
            <person name="Finegold S.M."/>
            <person name="Summanen P.H."/>
            <person name="Molitoris D.R."/>
            <person name="Song M."/>
            <person name="Daigneault M."/>
            <person name="Allen-Vercoe E."/>
            <person name="Young S.K."/>
            <person name="Zeng Q."/>
            <person name="Gargeya S."/>
            <person name="Fitzgerald M."/>
            <person name="Haas B."/>
            <person name="Abouelleil A."/>
            <person name="Alvarado L."/>
            <person name="Arachchi H.M."/>
            <person name="Berlin A."/>
            <person name="Brown A."/>
            <person name="Chapman S.B."/>
            <person name="Chen Z."/>
            <person name="Dunbar C."/>
            <person name="Freedman E."/>
            <person name="Gearin G."/>
            <person name="Gellesch M."/>
            <person name="Goldberg J."/>
            <person name="Griggs A."/>
            <person name="Gujja S."/>
            <person name="Heiman D."/>
            <person name="Howarth C."/>
            <person name="Larson L."/>
            <person name="Lui A."/>
            <person name="MacDonald P.J.P."/>
            <person name="Montmayeur A."/>
            <person name="Murphy C."/>
            <person name="Neiman D."/>
            <person name="Pearson M."/>
            <person name="Priest M."/>
            <person name="Roberts A."/>
            <person name="Saif S."/>
            <person name="Shea T."/>
            <person name="Shenoy N."/>
            <person name="Sisk P."/>
            <person name="Stolte C."/>
            <person name="Sykes S."/>
            <person name="Wortman J."/>
            <person name="Nusbaum C."/>
            <person name="Birren B."/>
        </authorList>
    </citation>
    <scope>NUCLEOTIDE SEQUENCE [LARGE SCALE GENOMIC DNA]</scope>
    <source>
        <strain evidence="6 7">WAL-18680</strain>
    </source>
</reference>
<comment type="similarity">
    <text evidence="1 2">Belongs to the flagella basal body rod proteins family.</text>
</comment>
<dbReference type="PANTHER" id="PTHR30435">
    <property type="entry name" value="FLAGELLAR PROTEIN"/>
    <property type="match status" value="1"/>
</dbReference>
<dbReference type="InterPro" id="IPR053967">
    <property type="entry name" value="LlgE_F_G-like_D1"/>
</dbReference>
<dbReference type="InterPro" id="IPR037925">
    <property type="entry name" value="FlgE/F/G-like"/>
</dbReference>
<dbReference type="PANTHER" id="PTHR30435:SF19">
    <property type="entry name" value="FLAGELLAR BASAL-BODY ROD PROTEIN FLGG"/>
    <property type="match status" value="1"/>
</dbReference>
<dbReference type="InterPro" id="IPR010930">
    <property type="entry name" value="Flg_bb/hook_C_dom"/>
</dbReference>
<proteinExistence type="inferred from homology"/>
<keyword evidence="2" id="KW-0975">Bacterial flagellum</keyword>
<dbReference type="Pfam" id="PF00460">
    <property type="entry name" value="Flg_bb_rod"/>
    <property type="match status" value="1"/>
</dbReference>
<evidence type="ECO:0000259" key="5">
    <source>
        <dbReference type="Pfam" id="PF22692"/>
    </source>
</evidence>
<dbReference type="PATRIC" id="fig|742737.3.peg.4658"/>
<evidence type="ECO:0000256" key="1">
    <source>
        <dbReference type="ARBA" id="ARBA00009677"/>
    </source>
</evidence>
<comment type="caution">
    <text evidence="6">The sequence shown here is derived from an EMBL/GenBank/DDBJ whole genome shotgun (WGS) entry which is preliminary data.</text>
</comment>